<protein>
    <submittedName>
        <fullName evidence="2">Uncharacterized protein</fullName>
    </submittedName>
</protein>
<evidence type="ECO:0000313" key="3">
    <source>
        <dbReference type="Proteomes" id="UP000177268"/>
    </source>
</evidence>
<keyword evidence="1" id="KW-1133">Transmembrane helix</keyword>
<dbReference type="AlphaFoldDB" id="A0A1F5ZHF6"/>
<gene>
    <name evidence="2" type="ORF">A2Z00_04805</name>
</gene>
<evidence type="ECO:0000256" key="1">
    <source>
        <dbReference type="SAM" id="Phobius"/>
    </source>
</evidence>
<organism evidence="2 3">
    <name type="scientific">Candidatus Gottesmanbacteria bacterium RBG_13_45_10</name>
    <dbReference type="NCBI Taxonomy" id="1798370"/>
    <lineage>
        <taxon>Bacteria</taxon>
        <taxon>Candidatus Gottesmaniibacteriota</taxon>
    </lineage>
</organism>
<comment type="caution">
    <text evidence="2">The sequence shown here is derived from an EMBL/GenBank/DDBJ whole genome shotgun (WGS) entry which is preliminary data.</text>
</comment>
<keyword evidence="1" id="KW-0472">Membrane</keyword>
<proteinExistence type="predicted"/>
<name>A0A1F5ZHF6_9BACT</name>
<keyword evidence="1" id="KW-0812">Transmembrane</keyword>
<feature type="transmembrane region" description="Helical" evidence="1">
    <location>
        <begin position="65"/>
        <end position="87"/>
    </location>
</feature>
<reference evidence="2 3" key="1">
    <citation type="journal article" date="2016" name="Nat. Commun.">
        <title>Thousands of microbial genomes shed light on interconnected biogeochemical processes in an aquifer system.</title>
        <authorList>
            <person name="Anantharaman K."/>
            <person name="Brown C.T."/>
            <person name="Hug L.A."/>
            <person name="Sharon I."/>
            <person name="Castelle C.J."/>
            <person name="Probst A.J."/>
            <person name="Thomas B.C."/>
            <person name="Singh A."/>
            <person name="Wilkins M.J."/>
            <person name="Karaoz U."/>
            <person name="Brodie E.L."/>
            <person name="Williams K.H."/>
            <person name="Hubbard S.S."/>
            <person name="Banfield J.F."/>
        </authorList>
    </citation>
    <scope>NUCLEOTIDE SEQUENCE [LARGE SCALE GENOMIC DNA]</scope>
</reference>
<sequence>MYMIQWIKEIRWGKVLLVGVLFTVLSTVIHQVEAMLTMNYYIDPQYFGVWSKLMMPKAGPPPGEFMLMSLVISFVTGVSVTLIYYYLKDLLPKNTFRRIFLFADLLIATLFIFFTLPVYLMFNVPVGLLVSWFVSSFITLTVASAMIVKIVGK</sequence>
<feature type="transmembrane region" description="Helical" evidence="1">
    <location>
        <begin position="99"/>
        <end position="122"/>
    </location>
</feature>
<accession>A0A1F5ZHF6</accession>
<dbReference type="EMBL" id="MFIZ01000024">
    <property type="protein sequence ID" value="OGG11537.1"/>
    <property type="molecule type" value="Genomic_DNA"/>
</dbReference>
<dbReference type="Proteomes" id="UP000177268">
    <property type="component" value="Unassembled WGS sequence"/>
</dbReference>
<evidence type="ECO:0000313" key="2">
    <source>
        <dbReference type="EMBL" id="OGG11537.1"/>
    </source>
</evidence>
<feature type="transmembrane region" description="Helical" evidence="1">
    <location>
        <begin position="128"/>
        <end position="148"/>
    </location>
</feature>